<evidence type="ECO:0000256" key="1">
    <source>
        <dbReference type="SAM" id="Phobius"/>
    </source>
</evidence>
<dbReference type="AlphaFoldDB" id="A0A8H6MEH5"/>
<dbReference type="Proteomes" id="UP000521943">
    <property type="component" value="Unassembled WGS sequence"/>
</dbReference>
<dbReference type="EMBL" id="JACGCI010000007">
    <property type="protein sequence ID" value="KAF6762844.1"/>
    <property type="molecule type" value="Genomic_DNA"/>
</dbReference>
<name>A0A8H6MEH5_9AGAR</name>
<evidence type="ECO:0000313" key="2">
    <source>
        <dbReference type="EMBL" id="KAF6762844.1"/>
    </source>
</evidence>
<comment type="caution">
    <text evidence="2">The sequence shown here is derived from an EMBL/GenBank/DDBJ whole genome shotgun (WGS) entry which is preliminary data.</text>
</comment>
<feature type="transmembrane region" description="Helical" evidence="1">
    <location>
        <begin position="41"/>
        <end position="65"/>
    </location>
</feature>
<evidence type="ECO:0000313" key="3">
    <source>
        <dbReference type="Proteomes" id="UP000521943"/>
    </source>
</evidence>
<feature type="transmembrane region" description="Helical" evidence="1">
    <location>
        <begin position="6"/>
        <end position="29"/>
    </location>
</feature>
<keyword evidence="1" id="KW-0472">Membrane</keyword>
<accession>A0A8H6MEH5</accession>
<gene>
    <name evidence="2" type="ORF">DFP72DRAFT_569557</name>
</gene>
<proteinExistence type="predicted"/>
<reference evidence="2 3" key="1">
    <citation type="submission" date="2020-07" db="EMBL/GenBank/DDBJ databases">
        <title>Comparative genomics of pyrophilous fungi reveals a link between fire events and developmental genes.</title>
        <authorList>
            <consortium name="DOE Joint Genome Institute"/>
            <person name="Steindorff A.S."/>
            <person name="Carver A."/>
            <person name="Calhoun S."/>
            <person name="Stillman K."/>
            <person name="Liu H."/>
            <person name="Lipzen A."/>
            <person name="Pangilinan J."/>
            <person name="Labutti K."/>
            <person name="Bruns T.D."/>
            <person name="Grigoriev I.V."/>
        </authorList>
    </citation>
    <scope>NUCLEOTIDE SEQUENCE [LARGE SCALE GENOMIC DNA]</scope>
    <source>
        <strain evidence="2 3">CBS 144469</strain>
    </source>
</reference>
<keyword evidence="3" id="KW-1185">Reference proteome</keyword>
<organism evidence="2 3">
    <name type="scientific">Ephemerocybe angulata</name>
    <dbReference type="NCBI Taxonomy" id="980116"/>
    <lineage>
        <taxon>Eukaryota</taxon>
        <taxon>Fungi</taxon>
        <taxon>Dikarya</taxon>
        <taxon>Basidiomycota</taxon>
        <taxon>Agaricomycotina</taxon>
        <taxon>Agaricomycetes</taxon>
        <taxon>Agaricomycetidae</taxon>
        <taxon>Agaricales</taxon>
        <taxon>Agaricineae</taxon>
        <taxon>Psathyrellaceae</taxon>
        <taxon>Ephemerocybe</taxon>
    </lineage>
</organism>
<protein>
    <submittedName>
        <fullName evidence="2">Uncharacterized protein</fullName>
    </submittedName>
</protein>
<keyword evidence="1" id="KW-0812">Transmembrane</keyword>
<sequence length="128" mass="14465">MSYASLLSVSCTTHVVVHLHYAHFVSLLLHSPISIPSSFTHMTIIFVLVLALTLAAQFISFLRLFFPFESSQHGLLPTHRFNFCLLFRFAHRLLIVIIVVRCLSQSSVTLSSTHPFLTSYLTFNTSIP</sequence>
<keyword evidence="1" id="KW-1133">Transmembrane helix</keyword>